<dbReference type="InterPro" id="IPR037191">
    <property type="entry name" value="VPS9_dom_sf"/>
</dbReference>
<evidence type="ECO:0000313" key="5">
    <source>
        <dbReference type="RefSeq" id="XP_013380244.1"/>
    </source>
</evidence>
<keyword evidence="4" id="KW-1185">Reference proteome</keyword>
<dbReference type="RefSeq" id="XP_013380244.1">
    <property type="nucleotide sequence ID" value="XM_013524790.1"/>
</dbReference>
<feature type="coiled-coil region" evidence="1">
    <location>
        <begin position="242"/>
        <end position="269"/>
    </location>
</feature>
<feature type="coiled-coil region" evidence="1">
    <location>
        <begin position="179"/>
        <end position="206"/>
    </location>
</feature>
<feature type="domain" description="VPS9" evidence="3">
    <location>
        <begin position="1042"/>
        <end position="1187"/>
    </location>
</feature>
<sequence>MYVYLVNVKDGEHTRVVPDVTLRHGCIPVIGNTSPLDSLDHETESVMIEPAVWFKVLILDSVTIDCNRRCIQWSTEPIWNINRKQKSFTKRCVGTYGVKEELVDSLQSNSTTTRLSRTLFSQGECYDFNSDLDELFDYALEMLEKYKVKSITDAQFHGMLLRLLHCYIFPAIKLTRDDLGLLEVAYKEQEEKIAKMDEKINVRNEDIARIRKTKKNQRSQILQVWQEGNSGTPSDVVLKTLLSDLDRDIREAETDLDFTQNLVEEAKSGSASPEELERRRCERNEAHNIKESLLKTRENIRQGEKQLTKQKSWIESLRSRRSKGSKAKSKTLIPLCDIFLALDRRANDQRKKCEKLMERKVLALSVKEAIRMAIEDLKNNAESTGLEVLRGSTRRATDVLQNAHIPSEWMTLSEKVDNMVNNPNHKLGQRHAEFCSSIVGQCVELRNKEWSVFQHSPAITTDRASLRNSFALCETIEDQLATLTNTESYVIIDCAESEQKTPKQAVEHIRDNIKQHFEMMTADLQDALGYCSESIYNKLWLCYETHFYEFVLPTLVDLYQFCYRDTCTMLELNLGSLTYGELEVQEPWLLDLLQNQHRKESGFLEEEEDEENASPDMVEAPIGNTEGTDQDVPTTDHCDQSETDQPVTDHADQEMKDTDQAHFTLQQQDSGLETDTDVVTTETSGPLYISETSNLPGVSDTAVLSDANETSDEPIAVKTGSFNGGICVSTDKGAIGESTPTVWASGDMRMAVSETSSDKISAVLSQGTEQDSGSMSTFCTPMGPNVSDSVQPVAFPSQSAVHSVVEIHQECAGTPPKHSLKEEWKPEETSNVDTAVNIKVHSVKEQEISQQAVSEKFPSDSTKDTPSAEPEHVIPYRRDSHTKTMRRSKGQVYVFDDRQPVRLPEQGFDLEDIMIKLISSTEEDDQRLHGELGENGVSDENVGGSVQLRNSEPKLCAGHATLDLGGDPASVTRRSSPAILSNDPHQKPVLSPSNSKPEDENLDTFSVDSGSVTSGEETWRNTILSTLNSFGLETSSSCDISQHRDGDFDCAVKLRCQVKDEAPADKTFCQVFQPVIESIGKVLDEKTPLAKLQQLTCCLRLINSQVSRIRARRNEGNVSMCADDMVTVLTLALLYCDPATVSALYPTVVLLSEIIPPFLENGAHGYSLVQFHVAFQIIFGELMKKKNQAGNQVFAFQTRM</sequence>
<accession>A0A1S3H529</accession>
<gene>
    <name evidence="5" type="primary">LOC106151497</name>
</gene>
<evidence type="ECO:0000256" key="1">
    <source>
        <dbReference type="SAM" id="Coils"/>
    </source>
</evidence>
<reference evidence="5" key="1">
    <citation type="submission" date="2025-08" db="UniProtKB">
        <authorList>
            <consortium name="RefSeq"/>
        </authorList>
    </citation>
    <scope>IDENTIFICATION</scope>
    <source>
        <tissue evidence="5">Gonads</tissue>
    </source>
</reference>
<dbReference type="PROSITE" id="PS51205">
    <property type="entry name" value="VPS9"/>
    <property type="match status" value="1"/>
</dbReference>
<dbReference type="InParanoid" id="A0A1S3H529"/>
<feature type="compositionally biased region" description="Acidic residues" evidence="2">
    <location>
        <begin position="603"/>
        <end position="613"/>
    </location>
</feature>
<feature type="region of interest" description="Disordered" evidence="2">
    <location>
        <begin position="601"/>
        <end position="651"/>
    </location>
</feature>
<dbReference type="GeneID" id="106151497"/>
<evidence type="ECO:0000259" key="3">
    <source>
        <dbReference type="PROSITE" id="PS51205"/>
    </source>
</evidence>
<evidence type="ECO:0000313" key="4">
    <source>
        <dbReference type="Proteomes" id="UP000085678"/>
    </source>
</evidence>
<organism evidence="4 5">
    <name type="scientific">Lingula anatina</name>
    <name type="common">Brachiopod</name>
    <name type="synonym">Lingula unguis</name>
    <dbReference type="NCBI Taxonomy" id="7574"/>
    <lineage>
        <taxon>Eukaryota</taxon>
        <taxon>Metazoa</taxon>
        <taxon>Spiralia</taxon>
        <taxon>Lophotrochozoa</taxon>
        <taxon>Brachiopoda</taxon>
        <taxon>Linguliformea</taxon>
        <taxon>Lingulata</taxon>
        <taxon>Lingulida</taxon>
        <taxon>Linguloidea</taxon>
        <taxon>Lingulidae</taxon>
        <taxon>Lingula</taxon>
    </lineage>
</organism>
<dbReference type="OrthoDB" id="10028873at2759"/>
<dbReference type="OMA" id="DCERISM"/>
<keyword evidence="1" id="KW-0175">Coiled coil</keyword>
<dbReference type="KEGG" id="lak:106151497"/>
<dbReference type="AlphaFoldDB" id="A0A1S3H529"/>
<evidence type="ECO:0000256" key="2">
    <source>
        <dbReference type="SAM" id="MobiDB-lite"/>
    </source>
</evidence>
<protein>
    <submittedName>
        <fullName evidence="5">Uncharacterized protein LOC106151497 isoform X1</fullName>
    </submittedName>
</protein>
<feature type="region of interest" description="Disordered" evidence="2">
    <location>
        <begin position="847"/>
        <end position="874"/>
    </location>
</feature>
<feature type="region of interest" description="Disordered" evidence="2">
    <location>
        <begin position="960"/>
        <end position="1001"/>
    </location>
</feature>
<name>A0A1S3H529_LINAN</name>
<dbReference type="SUPFAM" id="SSF109993">
    <property type="entry name" value="VPS9 domain"/>
    <property type="match status" value="1"/>
</dbReference>
<dbReference type="Gene3D" id="1.20.1050.80">
    <property type="entry name" value="VPS9 domain"/>
    <property type="match status" value="1"/>
</dbReference>
<proteinExistence type="predicted"/>
<dbReference type="InterPro" id="IPR003123">
    <property type="entry name" value="VPS9"/>
</dbReference>
<dbReference type="Proteomes" id="UP000085678">
    <property type="component" value="Unplaced"/>
</dbReference>